<evidence type="ECO:0000256" key="7">
    <source>
        <dbReference type="ARBA" id="ARBA00022989"/>
    </source>
</evidence>
<dbReference type="SUPFAM" id="SSF52540">
    <property type="entry name" value="P-loop containing nucleoside triphosphate hydrolases"/>
    <property type="match status" value="1"/>
</dbReference>
<feature type="domain" description="FeoB-type G" evidence="16">
    <location>
        <begin position="6"/>
        <end position="173"/>
    </location>
</feature>
<keyword evidence="10 13" id="KW-0342">GTP-binding</keyword>
<evidence type="ECO:0000259" key="16">
    <source>
        <dbReference type="PROSITE" id="PS51711"/>
    </source>
</evidence>
<protein>
    <recommendedName>
        <fullName evidence="12 15">Ferrous iron transport protein B</fullName>
    </recommendedName>
</protein>
<dbReference type="RefSeq" id="WP_205722607.1">
    <property type="nucleotide sequence ID" value="NZ_CP070608.1"/>
</dbReference>
<comment type="caution">
    <text evidence="15">Lacks conserved residue(s) required for the propagation of feature annotation.</text>
</comment>
<feature type="binding site" evidence="13">
    <location>
        <begin position="13"/>
        <end position="20"/>
    </location>
    <ligand>
        <name>GTP</name>
        <dbReference type="ChEBI" id="CHEBI:37565"/>
        <label>1</label>
    </ligand>
</feature>
<evidence type="ECO:0000256" key="15">
    <source>
        <dbReference type="RuleBase" id="RU362098"/>
    </source>
</evidence>
<feature type="transmembrane region" description="Helical" evidence="15">
    <location>
        <begin position="382"/>
        <end position="404"/>
    </location>
</feature>
<feature type="binding site" evidence="13">
    <location>
        <begin position="60"/>
        <end position="63"/>
    </location>
    <ligand>
        <name>GTP</name>
        <dbReference type="ChEBI" id="CHEBI:37565"/>
        <label>1</label>
    </ligand>
</feature>
<keyword evidence="9" id="KW-0406">Ion transport</keyword>
<dbReference type="PRINTS" id="PR00326">
    <property type="entry name" value="GTP1OBG"/>
</dbReference>
<reference evidence="17" key="1">
    <citation type="submission" date="2021-02" db="EMBL/GenBank/DDBJ databases">
        <title>Fulvivirga sp. S481 isolated from sea water.</title>
        <authorList>
            <person name="Bae S.S."/>
            <person name="Baek K."/>
        </authorList>
    </citation>
    <scope>NUCLEOTIDE SEQUENCE</scope>
    <source>
        <strain evidence="17">S481</strain>
    </source>
</reference>
<feature type="binding site" evidence="13">
    <location>
        <begin position="124"/>
        <end position="127"/>
    </location>
    <ligand>
        <name>GTP</name>
        <dbReference type="ChEBI" id="CHEBI:37565"/>
        <label>1</label>
    </ligand>
</feature>
<dbReference type="InterPro" id="IPR011640">
    <property type="entry name" value="Fe2_transport_prot_B_C"/>
</dbReference>
<feature type="transmembrane region" description="Helical" evidence="15">
    <location>
        <begin position="338"/>
        <end position="362"/>
    </location>
</feature>
<dbReference type="PROSITE" id="PS51711">
    <property type="entry name" value="G_FEOB"/>
    <property type="match status" value="1"/>
</dbReference>
<keyword evidence="14" id="KW-0479">Metal-binding</keyword>
<feature type="binding site" evidence="14">
    <location>
        <position position="24"/>
    </location>
    <ligand>
        <name>Mg(2+)</name>
        <dbReference type="ChEBI" id="CHEBI:18420"/>
        <label>2</label>
    </ligand>
</feature>
<feature type="transmembrane region" description="Helical" evidence="15">
    <location>
        <begin position="416"/>
        <end position="442"/>
    </location>
</feature>
<dbReference type="KEGG" id="fuv:JR347_03180"/>
<dbReference type="GO" id="GO:0005525">
    <property type="term" value="F:GTP binding"/>
    <property type="evidence" value="ECO:0007669"/>
    <property type="project" value="UniProtKB-KW"/>
</dbReference>
<name>A0A974WGI1_9BACT</name>
<dbReference type="PANTHER" id="PTHR43185:SF1">
    <property type="entry name" value="FE(2+) TRANSPORTER FEOB"/>
    <property type="match status" value="1"/>
</dbReference>
<dbReference type="GO" id="GO:0015093">
    <property type="term" value="F:ferrous iron transmembrane transporter activity"/>
    <property type="evidence" value="ECO:0007669"/>
    <property type="project" value="UniProtKB-UniRule"/>
</dbReference>
<dbReference type="NCBIfam" id="TIGR00437">
    <property type="entry name" value="feoB"/>
    <property type="match status" value="1"/>
</dbReference>
<evidence type="ECO:0000256" key="12">
    <source>
        <dbReference type="NCBIfam" id="TIGR00437"/>
    </source>
</evidence>
<evidence type="ECO:0000313" key="18">
    <source>
        <dbReference type="Proteomes" id="UP000662783"/>
    </source>
</evidence>
<dbReference type="InterPro" id="IPR006073">
    <property type="entry name" value="GTP-bd"/>
</dbReference>
<dbReference type="Proteomes" id="UP000662783">
    <property type="component" value="Chromosome"/>
</dbReference>
<keyword evidence="14" id="KW-0460">Magnesium</keyword>
<dbReference type="Pfam" id="PF07670">
    <property type="entry name" value="Gate"/>
    <property type="match status" value="2"/>
</dbReference>
<evidence type="ECO:0000256" key="8">
    <source>
        <dbReference type="ARBA" id="ARBA00023004"/>
    </source>
</evidence>
<evidence type="ECO:0000256" key="9">
    <source>
        <dbReference type="ARBA" id="ARBA00023065"/>
    </source>
</evidence>
<evidence type="ECO:0000313" key="17">
    <source>
        <dbReference type="EMBL" id="QSE98099.1"/>
    </source>
</evidence>
<keyword evidence="6 13" id="KW-0547">Nucleotide-binding</keyword>
<feature type="transmembrane region" description="Helical" evidence="15">
    <location>
        <begin position="282"/>
        <end position="303"/>
    </location>
</feature>
<organism evidence="17 18">
    <name type="scientific">Fulvivirga lutea</name>
    <dbReference type="NCBI Taxonomy" id="2810512"/>
    <lineage>
        <taxon>Bacteria</taxon>
        <taxon>Pseudomonadati</taxon>
        <taxon>Bacteroidota</taxon>
        <taxon>Cytophagia</taxon>
        <taxon>Cytophagales</taxon>
        <taxon>Fulvivirgaceae</taxon>
        <taxon>Fulvivirga</taxon>
    </lineage>
</organism>
<dbReference type="GO" id="GO:0046872">
    <property type="term" value="F:metal ion binding"/>
    <property type="evidence" value="ECO:0007669"/>
    <property type="project" value="UniProtKB-KW"/>
</dbReference>
<keyword evidence="11 15" id="KW-0472">Membrane</keyword>
<proteinExistence type="inferred from homology"/>
<keyword evidence="4 15" id="KW-0410">Iron transport</keyword>
<keyword evidence="7 15" id="KW-1133">Transmembrane helix</keyword>
<dbReference type="InterPro" id="IPR050860">
    <property type="entry name" value="FeoB_GTPase"/>
</dbReference>
<dbReference type="CDD" id="cd01879">
    <property type="entry name" value="FeoB"/>
    <property type="match status" value="1"/>
</dbReference>
<evidence type="ECO:0000256" key="6">
    <source>
        <dbReference type="ARBA" id="ARBA00022741"/>
    </source>
</evidence>
<dbReference type="InterPro" id="IPR027417">
    <property type="entry name" value="P-loop_NTPase"/>
</dbReference>
<evidence type="ECO:0000256" key="13">
    <source>
        <dbReference type="PIRSR" id="PIRSR603373-1"/>
    </source>
</evidence>
<dbReference type="InterPro" id="IPR011642">
    <property type="entry name" value="Gate_dom"/>
</dbReference>
<evidence type="ECO:0000256" key="2">
    <source>
        <dbReference type="ARBA" id="ARBA00022448"/>
    </source>
</evidence>
<feature type="binding site" evidence="13">
    <location>
        <begin position="38"/>
        <end position="42"/>
    </location>
    <ligand>
        <name>GTP</name>
        <dbReference type="ChEBI" id="CHEBI:37565"/>
        <label>1</label>
    </ligand>
</feature>
<dbReference type="InterPro" id="IPR003373">
    <property type="entry name" value="Fe2_transport_prot-B"/>
</dbReference>
<accession>A0A974WGI1</accession>
<dbReference type="PANTHER" id="PTHR43185">
    <property type="entry name" value="FERROUS IRON TRANSPORT PROTEIN B"/>
    <property type="match status" value="1"/>
</dbReference>
<dbReference type="Gene3D" id="3.40.50.300">
    <property type="entry name" value="P-loop containing nucleotide triphosphate hydrolases"/>
    <property type="match status" value="1"/>
</dbReference>
<feature type="transmembrane region" description="Helical" evidence="15">
    <location>
        <begin position="514"/>
        <end position="533"/>
    </location>
</feature>
<comment type="subcellular location">
    <subcellularLocation>
        <location evidence="15">Cell inner membrane</location>
        <topology evidence="15">Multi-pass membrane protein</topology>
    </subcellularLocation>
    <subcellularLocation>
        <location evidence="1">Cell membrane</location>
        <topology evidence="1">Multi-pass membrane protein</topology>
    </subcellularLocation>
</comment>
<keyword evidence="18" id="KW-1185">Reference proteome</keyword>
<feature type="binding site" evidence="14">
    <location>
        <position position="28"/>
    </location>
    <ligand>
        <name>Mg(2+)</name>
        <dbReference type="ChEBI" id="CHEBI:18420"/>
        <label>2</label>
    </ligand>
</feature>
<keyword evidence="5 15" id="KW-0812">Transmembrane</keyword>
<dbReference type="AlphaFoldDB" id="A0A974WGI1"/>
<evidence type="ECO:0000256" key="5">
    <source>
        <dbReference type="ARBA" id="ARBA00022692"/>
    </source>
</evidence>
<evidence type="ECO:0000256" key="4">
    <source>
        <dbReference type="ARBA" id="ARBA00022496"/>
    </source>
</evidence>
<keyword evidence="2 15" id="KW-0813">Transport</keyword>
<dbReference type="Pfam" id="PF07664">
    <property type="entry name" value="FeoB_C"/>
    <property type="match status" value="1"/>
</dbReference>
<dbReference type="GO" id="GO:0005886">
    <property type="term" value="C:plasma membrane"/>
    <property type="evidence" value="ECO:0007669"/>
    <property type="project" value="UniProtKB-SubCell"/>
</dbReference>
<comment type="similarity">
    <text evidence="15">Belongs to the TRAFAC class TrmE-Era-EngA-EngB-Septin-like GTPase superfamily. FeoB GTPase (TC 9.A.8) family.</text>
</comment>
<dbReference type="InterPro" id="IPR030389">
    <property type="entry name" value="G_FEOB_dom"/>
</dbReference>
<feature type="transmembrane region" description="Helical" evidence="15">
    <location>
        <begin position="651"/>
        <end position="670"/>
    </location>
</feature>
<evidence type="ECO:0000256" key="10">
    <source>
        <dbReference type="ARBA" id="ARBA00023134"/>
    </source>
</evidence>
<dbReference type="Pfam" id="PF02421">
    <property type="entry name" value="FeoB_N"/>
    <property type="match status" value="1"/>
</dbReference>
<dbReference type="EMBL" id="CP070608">
    <property type="protein sequence ID" value="QSE98099.1"/>
    <property type="molecule type" value="Genomic_DNA"/>
</dbReference>
<evidence type="ECO:0000256" key="14">
    <source>
        <dbReference type="PIRSR" id="PIRSR603373-2"/>
    </source>
</evidence>
<gene>
    <name evidence="17" type="primary">feoB</name>
    <name evidence="17" type="ORF">JR347_03180</name>
</gene>
<keyword evidence="3" id="KW-1003">Cell membrane</keyword>
<keyword evidence="8 15" id="KW-0408">Iron</keyword>
<feature type="transmembrane region" description="Helical" evidence="15">
    <location>
        <begin position="682"/>
        <end position="702"/>
    </location>
</feature>
<evidence type="ECO:0000256" key="1">
    <source>
        <dbReference type="ARBA" id="ARBA00004651"/>
    </source>
</evidence>
<feature type="binding site" evidence="14">
    <location>
        <position position="27"/>
    </location>
    <ligand>
        <name>Mg(2+)</name>
        <dbReference type="ChEBI" id="CHEBI:18420"/>
        <label>2</label>
    </ligand>
</feature>
<sequence length="703" mass="78508">MAKGDMRKVALVGNPNSGKSSLFNHLTGLNQKIGNFPGVTVDKKTGFTSLPNGEKIEIIDLPGTYSIYPNSKDERIVFDILANKSHNLHPDAVVVIVDASNFKRNLLLFTQIHDLDIPVILALNMMDIVEKTGLSIDAAKLSEELGVPVLPMKARTGKGLDLLKETLTAIPATPRKPIFNAQNHASEAIEAVKNSFDITNDYVAYQLLQQHKINQFITEEDRQTLNKIEENHGFAKDELRRKETLERYASINEFINGSVKENFTVLPKRVTDTLDRIFTHKIWGYAIFLSILFLIFQSIFAWATVPMDFIDLIFSELSVFVSNALPDGLLTNLLAEGIIPGIGGIVIFIPQIAILFAFISILEETGYMSRVVFLMDKIMRKVGLNGKSVVPLISGVACAIPAIMATRTIENWKERLITIFVTPFMSCSARLPVYTILIALIIPNKYVLGIFNLQGLALMGLYLLGFLMAIISAGIMKLILKTKERSFLVMELPTYKAPRWANVGLTMVEKSKTFVFEAGKIILAISIILWVLASYGPGDHQENARSYVLQQTEQRLSEEELDNKVQSYKLEHSYAGIFGKTIEPVIRPLGYDWKIGIALITSFAAREVFVSTMATIYSIGDTDEEATIKSRLRSEVNPETGKARYDLPTGMSLLVFYVFAMQCMSTLAVVYRETKGWKWPMLQLISMTGIAYLSALLVYNLLS</sequence>
<evidence type="ECO:0000256" key="3">
    <source>
        <dbReference type="ARBA" id="ARBA00022475"/>
    </source>
</evidence>
<comment type="function">
    <text evidence="15">Probable transporter of a GTP-driven Fe(2+) uptake system.</text>
</comment>
<evidence type="ECO:0000256" key="11">
    <source>
        <dbReference type="ARBA" id="ARBA00023136"/>
    </source>
</evidence>